<dbReference type="AlphaFoldDB" id="V6JLW1"/>
<evidence type="ECO:0000313" key="1">
    <source>
        <dbReference type="EMBL" id="EST20096.1"/>
    </source>
</evidence>
<comment type="caution">
    <text evidence="1">The sequence shown here is derived from an EMBL/GenBank/DDBJ whole genome shotgun (WGS) entry which is preliminary data.</text>
</comment>
<accession>V6JLW1</accession>
<sequence>MRAPLCRSLAMTVDGTATAVTPGKTYTGAITLTVG</sequence>
<dbReference type="EMBL" id="AWQX01000360">
    <property type="protein sequence ID" value="EST20096.1"/>
    <property type="molecule type" value="Genomic_DNA"/>
</dbReference>
<keyword evidence="2" id="KW-1185">Reference proteome</keyword>
<dbReference type="Proteomes" id="UP000017984">
    <property type="component" value="Chromosome"/>
</dbReference>
<dbReference type="PATRIC" id="fig|1352936.5.peg.8389"/>
<name>V6JLW1_STRRC</name>
<proteinExistence type="predicted"/>
<dbReference type="HOGENOM" id="CLU_3367725_0_0_11"/>
<evidence type="ECO:0000313" key="2">
    <source>
        <dbReference type="Proteomes" id="UP000017984"/>
    </source>
</evidence>
<gene>
    <name evidence="1" type="ORF">M878_40510</name>
</gene>
<organism evidence="1 2">
    <name type="scientific">Streptomyces roseochromogenus subsp. oscitans DS 12.976</name>
    <dbReference type="NCBI Taxonomy" id="1352936"/>
    <lineage>
        <taxon>Bacteria</taxon>
        <taxon>Bacillati</taxon>
        <taxon>Actinomycetota</taxon>
        <taxon>Actinomycetes</taxon>
        <taxon>Kitasatosporales</taxon>
        <taxon>Streptomycetaceae</taxon>
        <taxon>Streptomyces</taxon>
    </lineage>
</organism>
<protein>
    <submittedName>
        <fullName evidence="1">Uncharacterized protein</fullName>
    </submittedName>
</protein>
<reference evidence="1 2" key="1">
    <citation type="journal article" date="2014" name="Genome Announc.">
        <title>Draft Genome Sequence of Streptomyces roseochromogenes subsp. oscitans DS 12.976, Producer of the Aminocoumarin Antibiotic Clorobiocin.</title>
        <authorList>
            <person name="Ruckert C."/>
            <person name="Kalinowski J."/>
            <person name="Heide L."/>
            <person name="Apel A.K."/>
        </authorList>
    </citation>
    <scope>NUCLEOTIDE SEQUENCE [LARGE SCALE GENOMIC DNA]</scope>
    <source>
        <strain evidence="1 2">DS 12.976</strain>
    </source>
</reference>